<dbReference type="InterPro" id="IPR012826">
    <property type="entry name" value="FliN"/>
</dbReference>
<dbReference type="Gene3D" id="3.40.1550.10">
    <property type="entry name" value="CheC-like"/>
    <property type="match status" value="1"/>
</dbReference>
<dbReference type="HOGENOM" id="CLU_033893_0_0_0"/>
<evidence type="ECO:0000313" key="10">
    <source>
        <dbReference type="EMBL" id="AFG34201.1"/>
    </source>
</evidence>
<evidence type="ECO:0000256" key="3">
    <source>
        <dbReference type="ARBA" id="ARBA00022475"/>
    </source>
</evidence>
<evidence type="ECO:0000256" key="4">
    <source>
        <dbReference type="ARBA" id="ARBA00022500"/>
    </source>
</evidence>
<dbReference type="InterPro" id="IPR051469">
    <property type="entry name" value="FliN/MopA/SpaO"/>
</dbReference>
<evidence type="ECO:0000256" key="5">
    <source>
        <dbReference type="ARBA" id="ARBA00022779"/>
    </source>
</evidence>
<keyword evidence="10" id="KW-0966">Cell projection</keyword>
<evidence type="ECO:0000256" key="2">
    <source>
        <dbReference type="ARBA" id="ARBA00009226"/>
    </source>
</evidence>
<dbReference type="Pfam" id="PF04509">
    <property type="entry name" value="CheC"/>
    <property type="match status" value="2"/>
</dbReference>
<proteinExistence type="inferred from homology"/>
<feature type="domain" description="Flagellar motor switch protein FliN-like C-terminal" evidence="8">
    <location>
        <begin position="289"/>
        <end position="359"/>
    </location>
</feature>
<feature type="compositionally biased region" description="Low complexity" evidence="7">
    <location>
        <begin position="232"/>
        <end position="246"/>
    </location>
</feature>
<dbReference type="InterPro" id="IPR036429">
    <property type="entry name" value="SpoA-like_sf"/>
</dbReference>
<dbReference type="RefSeq" id="WP_014450670.1">
    <property type="nucleotide sequence ID" value="NC_017095.1"/>
</dbReference>
<dbReference type="Gene3D" id="2.30.330.10">
    <property type="entry name" value="SpoA-like"/>
    <property type="match status" value="1"/>
</dbReference>
<evidence type="ECO:0000256" key="6">
    <source>
        <dbReference type="ARBA" id="ARBA00023136"/>
    </source>
</evidence>
<dbReference type="Proteomes" id="UP000007384">
    <property type="component" value="Chromosome"/>
</dbReference>
<dbReference type="CDD" id="cd17907">
    <property type="entry name" value="FliY_FliN-Y"/>
    <property type="match status" value="1"/>
</dbReference>
<gene>
    <name evidence="10" type="ordered locus">Ferpe_0039</name>
</gene>
<keyword evidence="3" id="KW-1003">Cell membrane</keyword>
<dbReference type="PANTHER" id="PTHR43484:SF1">
    <property type="entry name" value="FLAGELLAR MOTOR SWITCH PROTEIN FLIN"/>
    <property type="match status" value="1"/>
</dbReference>
<feature type="domain" description="CheC-like protein" evidence="9">
    <location>
        <begin position="28"/>
        <end position="64"/>
    </location>
</feature>
<dbReference type="GO" id="GO:0071973">
    <property type="term" value="P:bacterial-type flagellum-dependent cell motility"/>
    <property type="evidence" value="ECO:0007669"/>
    <property type="project" value="InterPro"/>
</dbReference>
<feature type="domain" description="CheC-like protein" evidence="9">
    <location>
        <begin position="126"/>
        <end position="161"/>
    </location>
</feature>
<organism evidence="10 11">
    <name type="scientific">Fervidobacterium pennivorans (strain DSM 9078 / Ven5)</name>
    <dbReference type="NCBI Taxonomy" id="771875"/>
    <lineage>
        <taxon>Bacteria</taxon>
        <taxon>Thermotogati</taxon>
        <taxon>Thermotogota</taxon>
        <taxon>Thermotogae</taxon>
        <taxon>Thermotogales</taxon>
        <taxon>Fervidobacteriaceae</taxon>
        <taxon>Fervidobacterium</taxon>
    </lineage>
</organism>
<sequence length="369" mass="40265">MIADDFLSQEELDALLKQVVQDEELSDIEKSMVGEVGNIILGAGTTALSNILGRKVDISTPEVEVMTLSELRKGISGEKVCVTIHFEGEVEGLNALVLEKQLAAEIADIMMGGLGKPESDELDEFKLSAVGEAMNQMMGSAATSLSDMIKKPVSITPPTTEILNFDDESVKFPPIGDENDKVAKATFTMTIESLQPAKFFLAMPIPFVKKLYELIFGTTTIGKEQTTVSTTSAQQATQSTASKPTTFVPPTPQKEGKQAVAARPVQFEDFGKTQQPSEKPQTLDERLQLLFDVPLNVTVELGRTKLTLKEIMELGVGSLIELDKLTGEPVDIYVNNKLIARGEVVVIDENFGVRITEIVNPKERLYSLK</sequence>
<evidence type="ECO:0000256" key="7">
    <source>
        <dbReference type="SAM" id="MobiDB-lite"/>
    </source>
</evidence>
<dbReference type="GO" id="GO:0009425">
    <property type="term" value="C:bacterial-type flagellum basal body"/>
    <property type="evidence" value="ECO:0007669"/>
    <property type="project" value="InterPro"/>
</dbReference>
<dbReference type="SUPFAM" id="SSF103039">
    <property type="entry name" value="CheC-like"/>
    <property type="match status" value="1"/>
</dbReference>
<dbReference type="KEGG" id="fpe:Ferpe_0039"/>
<dbReference type="PATRIC" id="fig|771875.3.peg.44"/>
<keyword evidence="6" id="KW-0472">Membrane</keyword>
<name>H9U9K8_FERPD</name>
<dbReference type="InterPro" id="IPR007597">
    <property type="entry name" value="CheC"/>
</dbReference>
<dbReference type="InterPro" id="IPR001172">
    <property type="entry name" value="FliN_T3SS_HrcQb"/>
</dbReference>
<dbReference type="AlphaFoldDB" id="H9U9K8"/>
<evidence type="ECO:0000313" key="11">
    <source>
        <dbReference type="Proteomes" id="UP000007384"/>
    </source>
</evidence>
<dbReference type="eggNOG" id="COG1776">
    <property type="taxonomic scope" value="Bacteria"/>
</dbReference>
<dbReference type="OrthoDB" id="9773459at2"/>
<accession>H9U9K8</accession>
<dbReference type="Pfam" id="PF01052">
    <property type="entry name" value="FliMN_C"/>
    <property type="match status" value="1"/>
</dbReference>
<dbReference type="STRING" id="771875.Ferpe_0039"/>
<evidence type="ECO:0000259" key="9">
    <source>
        <dbReference type="Pfam" id="PF04509"/>
    </source>
</evidence>
<dbReference type="NCBIfam" id="NF005995">
    <property type="entry name" value="PRK08119.1"/>
    <property type="match status" value="1"/>
</dbReference>
<keyword evidence="11" id="KW-1185">Reference proteome</keyword>
<dbReference type="SUPFAM" id="SSF101801">
    <property type="entry name" value="Surface presentation of antigens (SPOA)"/>
    <property type="match status" value="1"/>
</dbReference>
<dbReference type="NCBIfam" id="TIGR02480">
    <property type="entry name" value="fliN"/>
    <property type="match status" value="1"/>
</dbReference>
<dbReference type="GO" id="GO:0005886">
    <property type="term" value="C:plasma membrane"/>
    <property type="evidence" value="ECO:0007669"/>
    <property type="project" value="UniProtKB-SubCell"/>
</dbReference>
<dbReference type="GO" id="GO:0016787">
    <property type="term" value="F:hydrolase activity"/>
    <property type="evidence" value="ECO:0007669"/>
    <property type="project" value="InterPro"/>
</dbReference>
<keyword evidence="10" id="KW-0282">Flagellum</keyword>
<keyword evidence="4" id="KW-0145">Chemotaxis</keyword>
<keyword evidence="5" id="KW-0283">Flagellar rotation</keyword>
<dbReference type="GO" id="GO:0003774">
    <property type="term" value="F:cytoskeletal motor activity"/>
    <property type="evidence" value="ECO:0007669"/>
    <property type="project" value="InterPro"/>
</dbReference>
<reference evidence="10" key="1">
    <citation type="submission" date="2012-03" db="EMBL/GenBank/DDBJ databases">
        <title>Complete sequence of Fervidobacterium pennivorans DSM 9078.</title>
        <authorList>
            <consortium name="US DOE Joint Genome Institute"/>
            <person name="Lucas S."/>
            <person name="Han J."/>
            <person name="Lapidus A."/>
            <person name="Cheng J.-F."/>
            <person name="Goodwin L."/>
            <person name="Pitluck S."/>
            <person name="Peters L."/>
            <person name="Ovchinnikova G."/>
            <person name="Lu M."/>
            <person name="Detter J.C."/>
            <person name="Han C."/>
            <person name="Tapia R."/>
            <person name="Land M."/>
            <person name="Hauser L."/>
            <person name="Kyrpides N."/>
            <person name="Ivanova N."/>
            <person name="Pagani I."/>
            <person name="Noll K.M."/>
            <person name="Woyke T."/>
        </authorList>
    </citation>
    <scope>NUCLEOTIDE SEQUENCE</scope>
    <source>
        <strain evidence="10">DSM 9078</strain>
    </source>
</reference>
<feature type="region of interest" description="Disordered" evidence="7">
    <location>
        <begin position="232"/>
        <end position="260"/>
    </location>
</feature>
<dbReference type="EMBL" id="CP003260">
    <property type="protein sequence ID" value="AFG34201.1"/>
    <property type="molecule type" value="Genomic_DNA"/>
</dbReference>
<dbReference type="PANTHER" id="PTHR43484">
    <property type="match status" value="1"/>
</dbReference>
<comment type="subcellular location">
    <subcellularLocation>
        <location evidence="1">Cell membrane</location>
        <topology evidence="1">Peripheral membrane protein</topology>
        <orientation evidence="1">Cytoplasmic side</orientation>
    </subcellularLocation>
</comment>
<keyword evidence="10" id="KW-0969">Cilium</keyword>
<dbReference type="eggNOG" id="COG1886">
    <property type="taxonomic scope" value="Bacteria"/>
</dbReference>
<comment type="similarity">
    <text evidence="2">Belongs to the FliN/MopA/SpaO family.</text>
</comment>
<evidence type="ECO:0000259" key="8">
    <source>
        <dbReference type="Pfam" id="PF01052"/>
    </source>
</evidence>
<dbReference type="GO" id="GO:0006935">
    <property type="term" value="P:chemotaxis"/>
    <property type="evidence" value="ECO:0007669"/>
    <property type="project" value="UniProtKB-KW"/>
</dbReference>
<dbReference type="InterPro" id="IPR001543">
    <property type="entry name" value="FliN-like_C"/>
</dbReference>
<protein>
    <submittedName>
        <fullName evidence="10">Flagellar motor switch protein FliN</fullName>
    </submittedName>
</protein>
<evidence type="ECO:0000256" key="1">
    <source>
        <dbReference type="ARBA" id="ARBA00004413"/>
    </source>
</evidence>
<dbReference type="InterPro" id="IPR028976">
    <property type="entry name" value="CheC-like_sf"/>
</dbReference>
<dbReference type="PRINTS" id="PR00956">
    <property type="entry name" value="FLGMOTORFLIN"/>
</dbReference>